<evidence type="ECO:0000313" key="3">
    <source>
        <dbReference type="Proteomes" id="UP000596742"/>
    </source>
</evidence>
<keyword evidence="3" id="KW-1185">Reference proteome</keyword>
<accession>A0A8B6GM26</accession>
<keyword evidence="1" id="KW-0812">Transmembrane</keyword>
<feature type="non-terminal residue" evidence="2">
    <location>
        <position position="1"/>
    </location>
</feature>
<name>A0A8B6GM26_MYTGA</name>
<reference evidence="2" key="1">
    <citation type="submission" date="2018-11" db="EMBL/GenBank/DDBJ databases">
        <authorList>
            <person name="Alioto T."/>
            <person name="Alioto T."/>
        </authorList>
    </citation>
    <scope>NUCLEOTIDE SEQUENCE</scope>
</reference>
<feature type="transmembrane region" description="Helical" evidence="1">
    <location>
        <begin position="31"/>
        <end position="56"/>
    </location>
</feature>
<sequence length="164" mass="18074">CDHVNGCVEVVITTETGTAADHYDGINESQLVLLSFGIISTVLIILLCLTHACVCLKYEVSCKKREQRTHRTDTDHFNVSGNNLQQGEIHEYEEVDEGFLNRESSVNDVKDVSSIRSSARGSGICGVDSDGYLNPYHALILIEMTVEHGQCAELSDTETNFIHA</sequence>
<dbReference type="OrthoDB" id="6094228at2759"/>
<organism evidence="2 3">
    <name type="scientific">Mytilus galloprovincialis</name>
    <name type="common">Mediterranean mussel</name>
    <dbReference type="NCBI Taxonomy" id="29158"/>
    <lineage>
        <taxon>Eukaryota</taxon>
        <taxon>Metazoa</taxon>
        <taxon>Spiralia</taxon>
        <taxon>Lophotrochozoa</taxon>
        <taxon>Mollusca</taxon>
        <taxon>Bivalvia</taxon>
        <taxon>Autobranchia</taxon>
        <taxon>Pteriomorphia</taxon>
        <taxon>Mytilida</taxon>
        <taxon>Mytiloidea</taxon>
        <taxon>Mytilidae</taxon>
        <taxon>Mytilinae</taxon>
        <taxon>Mytilus</taxon>
    </lineage>
</organism>
<keyword evidence="1" id="KW-0472">Membrane</keyword>
<gene>
    <name evidence="2" type="ORF">MGAL_10B016309</name>
</gene>
<dbReference type="EMBL" id="UYJE01008655">
    <property type="protein sequence ID" value="VDI65802.1"/>
    <property type="molecule type" value="Genomic_DNA"/>
</dbReference>
<comment type="caution">
    <text evidence="2">The sequence shown here is derived from an EMBL/GenBank/DDBJ whole genome shotgun (WGS) entry which is preliminary data.</text>
</comment>
<dbReference type="Proteomes" id="UP000596742">
    <property type="component" value="Unassembled WGS sequence"/>
</dbReference>
<evidence type="ECO:0000313" key="2">
    <source>
        <dbReference type="EMBL" id="VDI65802.1"/>
    </source>
</evidence>
<proteinExistence type="predicted"/>
<protein>
    <submittedName>
        <fullName evidence="2">Uncharacterized protein</fullName>
    </submittedName>
</protein>
<evidence type="ECO:0000256" key="1">
    <source>
        <dbReference type="SAM" id="Phobius"/>
    </source>
</evidence>
<dbReference type="AlphaFoldDB" id="A0A8B6GM26"/>
<keyword evidence="1" id="KW-1133">Transmembrane helix</keyword>